<dbReference type="PANTHER" id="PTHR10272">
    <property type="entry name" value="PLATELET-ACTIVATING FACTOR ACETYLHYDROLASE"/>
    <property type="match status" value="1"/>
</dbReference>
<feature type="active site" description="Charge relay system" evidence="5">
    <location>
        <position position="322"/>
    </location>
</feature>
<feature type="active site" description="Nucleophile" evidence="5">
    <location>
        <position position="244"/>
    </location>
</feature>
<keyword evidence="2 4" id="KW-0442">Lipid degradation</keyword>
<keyword evidence="3 4" id="KW-0443">Lipid metabolism</keyword>
<comment type="catalytic activity">
    <reaction evidence="4">
        <text>a 1-O-alkyl-2-acetyl-sn-glycero-3-phosphocholine + H2O = a 1-O-alkyl-sn-glycero-3-phosphocholine + acetate + H(+)</text>
        <dbReference type="Rhea" id="RHEA:17777"/>
        <dbReference type="ChEBI" id="CHEBI:15377"/>
        <dbReference type="ChEBI" id="CHEBI:15378"/>
        <dbReference type="ChEBI" id="CHEBI:30089"/>
        <dbReference type="ChEBI" id="CHEBI:30909"/>
        <dbReference type="ChEBI" id="CHEBI:36707"/>
        <dbReference type="EC" id="3.1.1.47"/>
    </reaction>
</comment>
<sequence length="400" mass="45309">MGNTCSNTLGIPPAKGPNAVGCTDFMMDHTTQGSFFRLYYPCQVTETAERPDWVPCREYFNGLADFLKISRTLSERIFNCLFGSFKIPASLDAPFKSNEKCPVVIFSHGLGAFRTLYSAICAELASQGFIVASVEHRDQSASATYYFREKTEEEKANKNVPINSAQPNLVEEWMYYRNLQHRENEFSLRNTQVKQRADECILALDKLTEINSGISVQNVLQTQFDWTTLENSMDLCRISAVGHSFGGATVIEALCKEVKFKCAIALDAWMFPLDEEIFPRVKQPIFFINSEKFQWAGNISRMKKLESAVIQRKMVTIRGAVHQSFPDFTFLTSNWIGKLMKLKGDINPEIAMDLCNKATLAFLQRHLGLQKNFNQWDPLIDGRDENLIPGTNITLLQSAI</sequence>
<name>A0A6J2S7L5_COTGO</name>
<keyword evidence="6" id="KW-1185">Reference proteome</keyword>
<organism evidence="6 7">
    <name type="scientific">Cottoperca gobio</name>
    <name type="common">Frogmouth</name>
    <name type="synonym">Aphritis gobio</name>
    <dbReference type="NCBI Taxonomy" id="56716"/>
    <lineage>
        <taxon>Eukaryota</taxon>
        <taxon>Metazoa</taxon>
        <taxon>Chordata</taxon>
        <taxon>Craniata</taxon>
        <taxon>Vertebrata</taxon>
        <taxon>Euteleostomi</taxon>
        <taxon>Actinopterygii</taxon>
        <taxon>Neopterygii</taxon>
        <taxon>Teleostei</taxon>
        <taxon>Neoteleostei</taxon>
        <taxon>Acanthomorphata</taxon>
        <taxon>Eupercaria</taxon>
        <taxon>Perciformes</taxon>
        <taxon>Notothenioidei</taxon>
        <taxon>Bovichtidae</taxon>
        <taxon>Cottoperca</taxon>
    </lineage>
</organism>
<evidence type="ECO:0000256" key="5">
    <source>
        <dbReference type="PIRSR" id="PIRSR018169-1"/>
    </source>
</evidence>
<evidence type="ECO:0000313" key="8">
    <source>
        <dbReference type="RefSeq" id="XP_029318627.1"/>
    </source>
</evidence>
<dbReference type="GeneID" id="115028870"/>
<dbReference type="GeneTree" id="ENSGT00390000005233"/>
<evidence type="ECO:0000256" key="4">
    <source>
        <dbReference type="PIRNR" id="PIRNR018169"/>
    </source>
</evidence>
<dbReference type="CTD" id="7941"/>
<dbReference type="GO" id="GO:0003847">
    <property type="term" value="F:1-alkyl-2-acetylglycerophosphocholine esterase activity"/>
    <property type="evidence" value="ECO:0007669"/>
    <property type="project" value="UniProtKB-UniRule"/>
</dbReference>
<dbReference type="SUPFAM" id="SSF53474">
    <property type="entry name" value="alpha/beta-Hydrolases"/>
    <property type="match status" value="1"/>
</dbReference>
<evidence type="ECO:0000256" key="2">
    <source>
        <dbReference type="ARBA" id="ARBA00022963"/>
    </source>
</evidence>
<dbReference type="EC" id="3.1.1.47" evidence="4"/>
<dbReference type="Proteomes" id="UP000504630">
    <property type="component" value="Chromosome 24"/>
</dbReference>
<dbReference type="Pfam" id="PF03403">
    <property type="entry name" value="PAF-AH_p_II"/>
    <property type="match status" value="1"/>
</dbReference>
<protein>
    <recommendedName>
        <fullName evidence="4">Platelet-activating factor acetylhydrolase</fullName>
        <ecNumber evidence="4">3.1.1.47</ecNumber>
    </recommendedName>
</protein>
<evidence type="ECO:0000313" key="6">
    <source>
        <dbReference type="Proteomes" id="UP000504630"/>
    </source>
</evidence>
<dbReference type="Gene3D" id="3.40.50.1820">
    <property type="entry name" value="alpha/beta hydrolase"/>
    <property type="match status" value="1"/>
</dbReference>
<dbReference type="FunFam" id="3.40.50.1820:FF:000062">
    <property type="entry name" value="Platelet-activating factor acetylhydrolase"/>
    <property type="match status" value="1"/>
</dbReference>
<dbReference type="PANTHER" id="PTHR10272:SF0">
    <property type="entry name" value="PLATELET-ACTIVATING FACTOR ACETYLHYDROLASE"/>
    <property type="match status" value="1"/>
</dbReference>
<dbReference type="InterPro" id="IPR016715">
    <property type="entry name" value="PAF_acetylhydro_eukaryote"/>
</dbReference>
<proteinExistence type="predicted"/>
<keyword evidence="1 4" id="KW-0378">Hydrolase</keyword>
<reference evidence="7 8" key="1">
    <citation type="submission" date="2025-04" db="UniProtKB">
        <authorList>
            <consortium name="RefSeq"/>
        </authorList>
    </citation>
    <scope>IDENTIFICATION</scope>
</reference>
<gene>
    <name evidence="7 8" type="primary">pla2g7</name>
</gene>
<evidence type="ECO:0000313" key="7">
    <source>
        <dbReference type="RefSeq" id="XP_029318626.1"/>
    </source>
</evidence>
<dbReference type="RefSeq" id="XP_029318626.1">
    <property type="nucleotide sequence ID" value="XM_029462766.1"/>
</dbReference>
<feature type="active site" description="Charge relay system" evidence="5">
    <location>
        <position position="267"/>
    </location>
</feature>
<evidence type="ECO:0000256" key="3">
    <source>
        <dbReference type="ARBA" id="ARBA00023098"/>
    </source>
</evidence>
<accession>A0A6J2S7L5</accession>
<dbReference type="RefSeq" id="XP_029318627.1">
    <property type="nucleotide sequence ID" value="XM_029462767.1"/>
</dbReference>
<dbReference type="PIRSF" id="PIRSF018169">
    <property type="entry name" value="PAF_acetylhydrolase"/>
    <property type="match status" value="1"/>
</dbReference>
<evidence type="ECO:0000256" key="1">
    <source>
        <dbReference type="ARBA" id="ARBA00022801"/>
    </source>
</evidence>
<dbReference type="AlphaFoldDB" id="A0A6J2S7L5"/>
<dbReference type="GO" id="GO:0016042">
    <property type="term" value="P:lipid catabolic process"/>
    <property type="evidence" value="ECO:0007669"/>
    <property type="project" value="UniProtKB-KW"/>
</dbReference>
<dbReference type="InterPro" id="IPR029058">
    <property type="entry name" value="AB_hydrolase_fold"/>
</dbReference>